<comment type="similarity">
    <text evidence="2 10">Belongs to the activator 1 large subunit family.</text>
</comment>
<evidence type="ECO:0000313" key="13">
    <source>
        <dbReference type="EMBL" id="KAG1570390.1"/>
    </source>
</evidence>
<keyword evidence="8" id="KW-0238">DNA-binding</keyword>
<dbReference type="InterPro" id="IPR013725">
    <property type="entry name" value="DNA_replication_fac_RFC1_C"/>
</dbReference>
<evidence type="ECO:0000256" key="10">
    <source>
        <dbReference type="PIRNR" id="PIRNR036578"/>
    </source>
</evidence>
<dbReference type="Proteomes" id="UP000740926">
    <property type="component" value="Unassembled WGS sequence"/>
</dbReference>
<evidence type="ECO:0000256" key="2">
    <source>
        <dbReference type="ARBA" id="ARBA00006116"/>
    </source>
</evidence>
<dbReference type="PIRSF" id="PIRSF036578">
    <property type="entry name" value="RFC1"/>
    <property type="match status" value="1"/>
</dbReference>
<evidence type="ECO:0000256" key="4">
    <source>
        <dbReference type="ARBA" id="ARBA00022553"/>
    </source>
</evidence>
<dbReference type="Gene3D" id="1.20.272.10">
    <property type="match status" value="1"/>
</dbReference>
<accession>A0A9P6Z4W0</accession>
<dbReference type="AlphaFoldDB" id="A0A9P6Z4W0"/>
<keyword evidence="14" id="KW-1185">Reference proteome</keyword>
<dbReference type="GO" id="GO:0006281">
    <property type="term" value="P:DNA repair"/>
    <property type="evidence" value="ECO:0007669"/>
    <property type="project" value="InterPro"/>
</dbReference>
<feature type="compositionally biased region" description="Acidic residues" evidence="11">
    <location>
        <begin position="937"/>
        <end position="947"/>
    </location>
</feature>
<evidence type="ECO:0000256" key="8">
    <source>
        <dbReference type="ARBA" id="ARBA00023125"/>
    </source>
</evidence>
<dbReference type="SUPFAM" id="SSF48019">
    <property type="entry name" value="post-AAA+ oligomerization domain-like"/>
    <property type="match status" value="1"/>
</dbReference>
<dbReference type="InterPro" id="IPR008921">
    <property type="entry name" value="DNA_pol3_clamp-load_cplx_C"/>
</dbReference>
<comment type="caution">
    <text evidence="13">The sequence shown here is derived from an EMBL/GenBank/DDBJ whole genome shotgun (WGS) entry which is preliminary data.</text>
</comment>
<evidence type="ECO:0000256" key="5">
    <source>
        <dbReference type="ARBA" id="ARBA00022705"/>
    </source>
</evidence>
<evidence type="ECO:0000256" key="6">
    <source>
        <dbReference type="ARBA" id="ARBA00022741"/>
    </source>
</evidence>
<gene>
    <name evidence="13" type="ORF">G6F50_005531</name>
</gene>
<dbReference type="PROSITE" id="PS50172">
    <property type="entry name" value="BRCT"/>
    <property type="match status" value="1"/>
</dbReference>
<feature type="region of interest" description="Disordered" evidence="11">
    <location>
        <begin position="98"/>
        <end position="290"/>
    </location>
</feature>
<dbReference type="GO" id="GO:0003689">
    <property type="term" value="F:DNA clamp loader activity"/>
    <property type="evidence" value="ECO:0007669"/>
    <property type="project" value="UniProtKB-UniRule"/>
</dbReference>
<dbReference type="FunFam" id="1.10.8.60:FF:000021">
    <property type="entry name" value="Replication factor C subunit 1"/>
    <property type="match status" value="1"/>
</dbReference>
<dbReference type="InterPro" id="IPR036420">
    <property type="entry name" value="BRCT_dom_sf"/>
</dbReference>
<name>A0A9P6Z4W0_9FUNG</name>
<reference evidence="13 14" key="1">
    <citation type="journal article" date="2020" name="Microb. Genom.">
        <title>Genetic diversity of clinical and environmental Mucorales isolates obtained from an investigation of mucormycosis cases among solid organ transplant recipients.</title>
        <authorList>
            <person name="Nguyen M.H."/>
            <person name="Kaul D."/>
            <person name="Muto C."/>
            <person name="Cheng S.J."/>
            <person name="Richter R.A."/>
            <person name="Bruno V.M."/>
            <person name="Liu G."/>
            <person name="Beyhan S."/>
            <person name="Sundermann A.J."/>
            <person name="Mounaud S."/>
            <person name="Pasculle A.W."/>
            <person name="Nierman W.C."/>
            <person name="Driscoll E."/>
            <person name="Cumbie R."/>
            <person name="Clancy C.J."/>
            <person name="Dupont C.L."/>
        </authorList>
    </citation>
    <scope>NUCLEOTIDE SEQUENCE [LARGE SCALE GENOMIC DNA]</scope>
    <source>
        <strain evidence="13 14">GL24</strain>
    </source>
</reference>
<dbReference type="Pfam" id="PF00533">
    <property type="entry name" value="BRCT"/>
    <property type="match status" value="1"/>
</dbReference>
<dbReference type="GO" id="GO:0005739">
    <property type="term" value="C:mitochondrion"/>
    <property type="evidence" value="ECO:0007669"/>
    <property type="project" value="GOC"/>
</dbReference>
<dbReference type="SMART" id="SM00382">
    <property type="entry name" value="AAA"/>
    <property type="match status" value="1"/>
</dbReference>
<dbReference type="PANTHER" id="PTHR23389:SF6">
    <property type="entry name" value="REPLICATION FACTOR C SUBUNIT 1"/>
    <property type="match status" value="1"/>
</dbReference>
<protein>
    <recommendedName>
        <fullName evidence="3 10">Replication factor C subunit 1</fullName>
    </recommendedName>
</protein>
<dbReference type="InterPro" id="IPR003959">
    <property type="entry name" value="ATPase_AAA_core"/>
</dbReference>
<dbReference type="GO" id="GO:0034551">
    <property type="term" value="P:mitochondrial respiratory chain complex III assembly"/>
    <property type="evidence" value="ECO:0007669"/>
    <property type="project" value="InterPro"/>
</dbReference>
<evidence type="ECO:0000256" key="9">
    <source>
        <dbReference type="ARBA" id="ARBA00023242"/>
    </source>
</evidence>
<dbReference type="InterPro" id="IPR047854">
    <property type="entry name" value="RFC_lid"/>
</dbReference>
<evidence type="ECO:0000256" key="3">
    <source>
        <dbReference type="ARBA" id="ARBA00020401"/>
    </source>
</evidence>
<proteinExistence type="inferred from homology"/>
<dbReference type="SMART" id="SM00292">
    <property type="entry name" value="BRCT"/>
    <property type="match status" value="1"/>
</dbReference>
<dbReference type="GO" id="GO:0003677">
    <property type="term" value="F:DNA binding"/>
    <property type="evidence" value="ECO:0007669"/>
    <property type="project" value="UniProtKB-KW"/>
</dbReference>
<keyword evidence="7 10" id="KW-0067">ATP-binding</keyword>
<dbReference type="Gene3D" id="1.10.8.60">
    <property type="match status" value="1"/>
</dbReference>
<dbReference type="Pfam" id="PF00004">
    <property type="entry name" value="AAA"/>
    <property type="match status" value="1"/>
</dbReference>
<dbReference type="EMBL" id="JAANIU010000746">
    <property type="protein sequence ID" value="KAG1570390.1"/>
    <property type="molecule type" value="Genomic_DNA"/>
</dbReference>
<comment type="subcellular location">
    <subcellularLocation>
        <location evidence="1 10">Nucleus</location>
    </subcellularLocation>
</comment>
<feature type="compositionally biased region" description="Low complexity" evidence="11">
    <location>
        <begin position="149"/>
        <end position="158"/>
    </location>
</feature>
<keyword evidence="4" id="KW-0597">Phosphoprotein</keyword>
<dbReference type="InterPro" id="IPR045298">
    <property type="entry name" value="Complex1_LYR_LYRM7"/>
</dbReference>
<keyword evidence="6 10" id="KW-0547">Nucleotide-binding</keyword>
<evidence type="ECO:0000313" key="14">
    <source>
        <dbReference type="Proteomes" id="UP000740926"/>
    </source>
</evidence>
<dbReference type="Gene3D" id="3.40.50.300">
    <property type="entry name" value="P-loop containing nucleotide triphosphate hydrolases"/>
    <property type="match status" value="1"/>
</dbReference>
<dbReference type="CDD" id="cd18140">
    <property type="entry name" value="HLD_clamp_RFC"/>
    <property type="match status" value="1"/>
</dbReference>
<dbReference type="InterPro" id="IPR027417">
    <property type="entry name" value="P-loop_NTPase"/>
</dbReference>
<dbReference type="FunFam" id="3.40.50.10190:FF:000001">
    <property type="entry name" value="Replication factor C subunit 1"/>
    <property type="match status" value="1"/>
</dbReference>
<feature type="compositionally biased region" description="Basic and acidic residues" evidence="11">
    <location>
        <begin position="133"/>
        <end position="142"/>
    </location>
</feature>
<dbReference type="PANTHER" id="PTHR23389">
    <property type="entry name" value="CHROMOSOME TRANSMISSION FIDELITY FACTOR 18"/>
    <property type="match status" value="1"/>
</dbReference>
<dbReference type="GO" id="GO:0005524">
    <property type="term" value="F:ATP binding"/>
    <property type="evidence" value="ECO:0007669"/>
    <property type="project" value="UniProtKB-UniRule"/>
</dbReference>
<dbReference type="GO" id="GO:0005634">
    <property type="term" value="C:nucleus"/>
    <property type="evidence" value="ECO:0007669"/>
    <property type="project" value="UniProtKB-SubCell"/>
</dbReference>
<dbReference type="SUPFAM" id="SSF52540">
    <property type="entry name" value="P-loop containing nucleoside triphosphate hydrolases"/>
    <property type="match status" value="1"/>
</dbReference>
<dbReference type="Pfam" id="PF25361">
    <property type="entry name" value="AAA_lid_RFC1"/>
    <property type="match status" value="1"/>
</dbReference>
<feature type="domain" description="BRCT" evidence="12">
    <location>
        <begin position="311"/>
        <end position="401"/>
    </location>
</feature>
<feature type="region of interest" description="Disordered" evidence="11">
    <location>
        <begin position="396"/>
        <end position="433"/>
    </location>
</feature>
<dbReference type="SUPFAM" id="SSF52113">
    <property type="entry name" value="BRCT domain"/>
    <property type="match status" value="1"/>
</dbReference>
<evidence type="ECO:0000259" key="12">
    <source>
        <dbReference type="PROSITE" id="PS50172"/>
    </source>
</evidence>
<dbReference type="CDD" id="cd00009">
    <property type="entry name" value="AAA"/>
    <property type="match status" value="1"/>
</dbReference>
<dbReference type="InterPro" id="IPR001357">
    <property type="entry name" value="BRCT_dom"/>
</dbReference>
<dbReference type="GO" id="GO:0006271">
    <property type="term" value="P:DNA strand elongation involved in DNA replication"/>
    <property type="evidence" value="ECO:0007669"/>
    <property type="project" value="UniProtKB-ARBA"/>
</dbReference>
<dbReference type="InterPro" id="IPR003593">
    <property type="entry name" value="AAA+_ATPase"/>
</dbReference>
<evidence type="ECO:0000256" key="7">
    <source>
        <dbReference type="ARBA" id="ARBA00022840"/>
    </source>
</evidence>
<feature type="region of interest" description="Disordered" evidence="11">
    <location>
        <begin position="937"/>
        <end position="988"/>
    </location>
</feature>
<dbReference type="InterPro" id="IPR012178">
    <property type="entry name" value="RFC1"/>
</dbReference>
<sequence length="988" mass="110450">MSIQPSKQAVLHAYRSLLKTQKQVFASDYRAIEAARKETHARFIQNKDETNTDILEEKLALAQQVEVLLKRNVIQGVDQGDNTFKLRITKDTELGDNDSIKKAKNINPTQEEVSNHDDNDFQQPVASKHFAKKAKDEGKQVDPKAFFASSSSSKSVSNKKSESINTAAKRKKPIIHISDTEEEEGEQSKPKDIKKSKKILQEVVETKTPTTNKNSVKKEESKEEIVRKEEPKAAKKEASKTGKKEKSKEESKEEIIKKADPKEDTKKNEAAKEEKIKEDESNEEKPKKKGYFAMLNREGPKALGTRPEPVGADNCLDSMTFVISGEFETLTKEQTKDIVMRYGGRVTSAVSGKTTYLLRGRDAGESKLAKAKKCGTKVLDEDGFYNLVENSAPKEIKKPVISPPAAPKASSTASKGKQSVNTKIDSENNSNLWTDKYRPKTIQEIIGNKEMVKRINDWLGNWNHTTTSPKINEADINSFRGVLISGPPGIGKTTAAHVVARANGYEPLEFNASDVRSKKILEQSLSGMMDNRTMTEFYFGSKKTEARKKVVLIMDEVDGMSAGDRGGAVELASQIKKSKIPVICICNDVRSPKVAPLLRVCFDARFKRTPAAQIRSRIMSIAFKEKLDIKPNAIDELVASTQNDIRQIINILSTYRLNKTSMAYDDAKQVGKMNNKNTILNPFEIPGELLASTNWRQKDLNQKSEIYFHDYNLAPLMIHENYLKTKPSKATQLCKSGSQKEIECIEMELAAQAAEAIADGDLVDSMIHGSTQQYSLMPVHSILSCVRPAYFMEGHFQTRTGFPAWLGQNSKAGKNSRLLSELHSRMRVKTSGDKSEIRQNYISTLNERVFGNIANENFDEAIEYMDNYYLDRESLETMSDVICTSKGAWTTIPTKIKTAFTRKYNSAKHPVLFQASGEPIKKSIATTTEDMVDTLVEEDEEVSESEESGSNLGNNEDISDSKFIKETKKRKSGSQAGSSQSKRAKKKN</sequence>
<organism evidence="13 14">
    <name type="scientific">Rhizopus delemar</name>
    <dbReference type="NCBI Taxonomy" id="936053"/>
    <lineage>
        <taxon>Eukaryota</taxon>
        <taxon>Fungi</taxon>
        <taxon>Fungi incertae sedis</taxon>
        <taxon>Mucoromycota</taxon>
        <taxon>Mucoromycotina</taxon>
        <taxon>Mucoromycetes</taxon>
        <taxon>Mucorales</taxon>
        <taxon>Mucorineae</taxon>
        <taxon>Rhizopodaceae</taxon>
        <taxon>Rhizopus</taxon>
    </lineage>
</organism>
<evidence type="ECO:0000256" key="11">
    <source>
        <dbReference type="SAM" id="MobiDB-lite"/>
    </source>
</evidence>
<dbReference type="Gene3D" id="3.40.50.10190">
    <property type="entry name" value="BRCT domain"/>
    <property type="match status" value="1"/>
</dbReference>
<feature type="compositionally biased region" description="Polar residues" evidence="11">
    <location>
        <begin position="416"/>
        <end position="433"/>
    </location>
</feature>
<keyword evidence="5 10" id="KW-0235">DNA replication</keyword>
<feature type="compositionally biased region" description="Basic and acidic residues" evidence="11">
    <location>
        <begin position="216"/>
        <end position="286"/>
    </location>
</feature>
<dbReference type="FunFam" id="1.20.272.10:FF:000005">
    <property type="entry name" value="Replication factor C subunit 1"/>
    <property type="match status" value="1"/>
</dbReference>
<dbReference type="GO" id="GO:0016887">
    <property type="term" value="F:ATP hydrolysis activity"/>
    <property type="evidence" value="ECO:0007669"/>
    <property type="project" value="InterPro"/>
</dbReference>
<evidence type="ECO:0000256" key="1">
    <source>
        <dbReference type="ARBA" id="ARBA00004123"/>
    </source>
</evidence>
<dbReference type="Pfam" id="PF08519">
    <property type="entry name" value="RFC1"/>
    <property type="match status" value="1"/>
</dbReference>
<dbReference type="CDD" id="cd20267">
    <property type="entry name" value="Complex1_LYR_LYRM7"/>
    <property type="match status" value="1"/>
</dbReference>
<keyword evidence="9 10" id="KW-0539">Nucleus</keyword>
<dbReference type="GO" id="GO:0005663">
    <property type="term" value="C:DNA replication factor C complex"/>
    <property type="evidence" value="ECO:0007669"/>
    <property type="project" value="InterPro"/>
</dbReference>
<dbReference type="FunFam" id="3.40.50.300:FF:000395">
    <property type="entry name" value="Replication factor C subunit 1"/>
    <property type="match status" value="1"/>
</dbReference>